<evidence type="ECO:0000259" key="2">
    <source>
        <dbReference type="Pfam" id="PF00501"/>
    </source>
</evidence>
<dbReference type="SUPFAM" id="SSF56801">
    <property type="entry name" value="Acetyl-CoA synthetase-like"/>
    <property type="match status" value="1"/>
</dbReference>
<dbReference type="PANTHER" id="PTHR43201">
    <property type="entry name" value="ACYL-COA SYNTHETASE"/>
    <property type="match status" value="1"/>
</dbReference>
<accession>A0A5C6A6I1</accession>
<evidence type="ECO:0000313" key="4">
    <source>
        <dbReference type="Proteomes" id="UP000316213"/>
    </source>
</evidence>
<dbReference type="GO" id="GO:0004467">
    <property type="term" value="F:long-chain fatty acid-CoA ligase activity"/>
    <property type="evidence" value="ECO:0007669"/>
    <property type="project" value="UniProtKB-EC"/>
</dbReference>
<sequence>MTTDAETNDRHLLDAMLRHARHRSDSVAIRDASGRALNWGELAVRVFMQSESLSNDTPRSVTNSDRITNEVRNTIDDVVLALACLAAGVIEIAIDARFPESVRHELIRRSAGTIVPSLKRIPPDQACDPSSVRASIDVLTKCADSIAIDAPSLVLWTSGTTAKPRGVTLSPRNLFTNAVAKLRAVPQSTDDHRLSVLPISHAYARTCDMGTWLLSGGTWTIDSGTQALDRINDSDPPTHINGVPSIARTICERLHAGDEKLSRLRVLGCGGAALDHATFERIQRRGVMVIQGYGCTETSPVIFSARATSADDQRPGCVGELVDGWEIRVQESRLFVRGPGVMLGYLDEPKATAQKIDQDGWLDTGDLVEQIDGGKFRILGRADDVIVLDNGFKIHPQMIEPMINALPDVRHAIILTQPQELIVAIEPQASGKSWDRSAVESVLADYLPPGTKRRIELIDPPLSHERQELTAKGTPKRNAVAARLKLKVDERPKPFGGV</sequence>
<dbReference type="Gene3D" id="3.40.50.12780">
    <property type="entry name" value="N-terminal domain of ligase-like"/>
    <property type="match status" value="1"/>
</dbReference>
<dbReference type="AlphaFoldDB" id="A0A5C6A6I1"/>
<keyword evidence="3" id="KW-0436">Ligase</keyword>
<organism evidence="3 4">
    <name type="scientific">Neorhodopirellula pilleata</name>
    <dbReference type="NCBI Taxonomy" id="2714738"/>
    <lineage>
        <taxon>Bacteria</taxon>
        <taxon>Pseudomonadati</taxon>
        <taxon>Planctomycetota</taxon>
        <taxon>Planctomycetia</taxon>
        <taxon>Pirellulales</taxon>
        <taxon>Pirellulaceae</taxon>
        <taxon>Neorhodopirellula</taxon>
    </lineage>
</organism>
<reference evidence="3 4" key="1">
    <citation type="submission" date="2019-02" db="EMBL/GenBank/DDBJ databases">
        <title>Deep-cultivation of Planctomycetes and their phenomic and genomic characterization uncovers novel biology.</title>
        <authorList>
            <person name="Wiegand S."/>
            <person name="Jogler M."/>
            <person name="Boedeker C."/>
            <person name="Pinto D."/>
            <person name="Vollmers J."/>
            <person name="Rivas-Marin E."/>
            <person name="Kohn T."/>
            <person name="Peeters S.H."/>
            <person name="Heuer A."/>
            <person name="Rast P."/>
            <person name="Oberbeckmann S."/>
            <person name="Bunk B."/>
            <person name="Jeske O."/>
            <person name="Meyerdierks A."/>
            <person name="Storesund J.E."/>
            <person name="Kallscheuer N."/>
            <person name="Luecker S."/>
            <person name="Lage O.M."/>
            <person name="Pohl T."/>
            <person name="Merkel B.J."/>
            <person name="Hornburger P."/>
            <person name="Mueller R.-W."/>
            <person name="Bruemmer F."/>
            <person name="Labrenz M."/>
            <person name="Spormann A.M."/>
            <person name="Op Den Camp H."/>
            <person name="Overmann J."/>
            <person name="Amann R."/>
            <person name="Jetten M.S.M."/>
            <person name="Mascher T."/>
            <person name="Medema M.H."/>
            <person name="Devos D.P."/>
            <person name="Kaster A.-K."/>
            <person name="Ovreas L."/>
            <person name="Rohde M."/>
            <person name="Galperin M.Y."/>
            <person name="Jogler C."/>
        </authorList>
    </citation>
    <scope>NUCLEOTIDE SEQUENCE [LARGE SCALE GENOMIC DNA]</scope>
    <source>
        <strain evidence="3 4">Pla100</strain>
    </source>
</reference>
<comment type="similarity">
    <text evidence="1">Belongs to the ATP-dependent AMP-binding enzyme family.</text>
</comment>
<name>A0A5C6A6I1_9BACT</name>
<evidence type="ECO:0000256" key="1">
    <source>
        <dbReference type="ARBA" id="ARBA00006432"/>
    </source>
</evidence>
<keyword evidence="4" id="KW-1185">Reference proteome</keyword>
<dbReference type="GO" id="GO:0031956">
    <property type="term" value="F:medium-chain fatty acid-CoA ligase activity"/>
    <property type="evidence" value="ECO:0007669"/>
    <property type="project" value="TreeGrafter"/>
</dbReference>
<dbReference type="PANTHER" id="PTHR43201:SF8">
    <property type="entry name" value="ACYL-COA SYNTHETASE FAMILY MEMBER 3"/>
    <property type="match status" value="1"/>
</dbReference>
<dbReference type="Proteomes" id="UP000316213">
    <property type="component" value="Unassembled WGS sequence"/>
</dbReference>
<dbReference type="Pfam" id="PF00501">
    <property type="entry name" value="AMP-binding"/>
    <property type="match status" value="1"/>
</dbReference>
<protein>
    <submittedName>
        <fullName evidence="3">Long-chain-fatty-acid--CoA ligase</fullName>
        <ecNumber evidence="3">6.2.1.3</ecNumber>
    </submittedName>
</protein>
<dbReference type="OrthoDB" id="9778383at2"/>
<feature type="domain" description="AMP-dependent synthetase/ligase" evidence="2">
    <location>
        <begin position="18"/>
        <end position="346"/>
    </location>
</feature>
<dbReference type="RefSeq" id="WP_146578572.1">
    <property type="nucleotide sequence ID" value="NZ_SJPM01000006.1"/>
</dbReference>
<dbReference type="EC" id="6.2.1.3" evidence="3"/>
<proteinExistence type="inferred from homology"/>
<comment type="caution">
    <text evidence="3">The sequence shown here is derived from an EMBL/GenBank/DDBJ whole genome shotgun (WGS) entry which is preliminary data.</text>
</comment>
<gene>
    <name evidence="3" type="primary">lcfB_1</name>
    <name evidence="3" type="ORF">Pla100_31450</name>
</gene>
<dbReference type="InterPro" id="IPR000873">
    <property type="entry name" value="AMP-dep_synth/lig_dom"/>
</dbReference>
<evidence type="ECO:0000313" key="3">
    <source>
        <dbReference type="EMBL" id="TWT95504.1"/>
    </source>
</evidence>
<dbReference type="InterPro" id="IPR042099">
    <property type="entry name" value="ANL_N_sf"/>
</dbReference>
<dbReference type="EMBL" id="SJPM01000006">
    <property type="protein sequence ID" value="TWT95504.1"/>
    <property type="molecule type" value="Genomic_DNA"/>
</dbReference>